<dbReference type="InterPro" id="IPR013321">
    <property type="entry name" value="Arc_rbn_hlx_hlx"/>
</dbReference>
<evidence type="ECO:0000313" key="4">
    <source>
        <dbReference type="Proteomes" id="UP000196640"/>
    </source>
</evidence>
<dbReference type="Proteomes" id="UP000214673">
    <property type="component" value="Unassembled WGS sequence"/>
</dbReference>
<name>A0A212AK02_9RHOB</name>
<proteinExistence type="predicted"/>
<dbReference type="GO" id="GO:0006355">
    <property type="term" value="P:regulation of DNA-templated transcription"/>
    <property type="evidence" value="ECO:0007669"/>
    <property type="project" value="InterPro"/>
</dbReference>
<accession>A0A212AK02</accession>
<dbReference type="Gene3D" id="1.10.1220.10">
    <property type="entry name" value="Met repressor-like"/>
    <property type="match status" value="1"/>
</dbReference>
<reference evidence="4 5" key="1">
    <citation type="submission" date="2016-11" db="EMBL/GenBank/DDBJ databases">
        <title>Comparison of Traditional DNA-DNA Hybridization with In Silico Genomic Analysis.</title>
        <authorList>
            <person name="Nicholson A.C."/>
            <person name="Sammons S."/>
            <person name="Humrighouse B.W."/>
            <person name="Graziano J."/>
            <person name="Lasker B."/>
            <person name="Whitney A.M."/>
            <person name="Mcquiston J.R."/>
        </authorList>
    </citation>
    <scope>NUCLEOTIDE SEQUENCE [LARGE SCALE GENOMIC DNA]</scope>
    <source>
        <strain evidence="2 5">H1892</strain>
        <strain evidence="3 4">H2381</strain>
    </source>
</reference>
<dbReference type="Pfam" id="PF01656">
    <property type="entry name" value="CbiA"/>
    <property type="match status" value="1"/>
</dbReference>
<dbReference type="CDD" id="cd02042">
    <property type="entry name" value="ParAB_family"/>
    <property type="match status" value="1"/>
</dbReference>
<sequence length="300" mass="33303">MDQSQQHKYQVFHMLELKTIVIASRAGGVGKTTLARNLAVVADAPDYPVMCLDMSPDKSLRRWWKRRRKVDGPAMIPRDPEPQELQAMLARIEAAKYQLCIIDTPRAGTAWSDTAIAAADLVVIPVRPMADLREVEATADIARRLQVPFAFVLNEAPKAELTQDVIVTLEKLGPVAPIALPPRVVHTIAEAAGRGVSETRDARGTAEIAALWQWLREMLYAQPTAQETDAEDEQSSNDGSFGVASRKRVERKLQLVVDQACYSRLRLYCAANDITRQDALHRAVTEFLDRVGAPSAKNQR</sequence>
<dbReference type="Proteomes" id="UP000196640">
    <property type="component" value="Unassembled WGS sequence"/>
</dbReference>
<dbReference type="STRING" id="366616.CG51_01195"/>
<dbReference type="PANTHER" id="PTHR13696:SF96">
    <property type="entry name" value="COBQ_COBB_MIND_PARA NUCLEOTIDE BINDING DOMAIN-CONTAINING PROTEIN"/>
    <property type="match status" value="1"/>
</dbReference>
<comment type="caution">
    <text evidence="3">The sequence shown here is derived from an EMBL/GenBank/DDBJ whole genome shotgun (WGS) entry which is preliminary data.</text>
</comment>
<dbReference type="InterPro" id="IPR050678">
    <property type="entry name" value="DNA_Partitioning_ATPase"/>
</dbReference>
<gene>
    <name evidence="3" type="ORF">CDV52_17380</name>
    <name evidence="2" type="ORF">CDV53_07635</name>
</gene>
<evidence type="ECO:0000313" key="2">
    <source>
        <dbReference type="EMBL" id="OWJ76767.1"/>
    </source>
</evidence>
<evidence type="ECO:0000259" key="1">
    <source>
        <dbReference type="Pfam" id="PF01656"/>
    </source>
</evidence>
<organism evidence="3 4">
    <name type="scientific">Haematobacter missouriensis</name>
    <dbReference type="NCBI Taxonomy" id="366616"/>
    <lineage>
        <taxon>Bacteria</taxon>
        <taxon>Pseudomonadati</taxon>
        <taxon>Pseudomonadota</taxon>
        <taxon>Alphaproteobacteria</taxon>
        <taxon>Rhodobacterales</taxon>
        <taxon>Paracoccaceae</taxon>
        <taxon>Haematobacter</taxon>
    </lineage>
</organism>
<dbReference type="RefSeq" id="WP_051930303.1">
    <property type="nucleotide sequence ID" value="NZ_CALUEG010000020.1"/>
</dbReference>
<evidence type="ECO:0000313" key="3">
    <source>
        <dbReference type="EMBL" id="OWJ81735.1"/>
    </source>
</evidence>
<protein>
    <recommendedName>
        <fullName evidence="1">CobQ/CobB/MinD/ParA nucleotide binding domain-containing protein</fullName>
    </recommendedName>
</protein>
<dbReference type="EMBL" id="NIPX01000033">
    <property type="protein sequence ID" value="OWJ81735.1"/>
    <property type="molecule type" value="Genomic_DNA"/>
</dbReference>
<dbReference type="InterPro" id="IPR002586">
    <property type="entry name" value="CobQ/CobB/MinD/ParA_Nub-bd_dom"/>
</dbReference>
<dbReference type="InterPro" id="IPR027417">
    <property type="entry name" value="P-loop_NTPase"/>
</dbReference>
<dbReference type="OrthoDB" id="9804460at2"/>
<dbReference type="EMBL" id="NIPV01000024">
    <property type="protein sequence ID" value="OWJ76767.1"/>
    <property type="molecule type" value="Genomic_DNA"/>
</dbReference>
<keyword evidence="5" id="KW-1185">Reference proteome</keyword>
<dbReference type="AlphaFoldDB" id="A0A212AK02"/>
<evidence type="ECO:0000313" key="5">
    <source>
        <dbReference type="Proteomes" id="UP000214673"/>
    </source>
</evidence>
<dbReference type="PANTHER" id="PTHR13696">
    <property type="entry name" value="P-LOOP CONTAINING NUCLEOSIDE TRIPHOSPHATE HYDROLASE"/>
    <property type="match status" value="1"/>
</dbReference>
<feature type="domain" description="CobQ/CobB/MinD/ParA nucleotide binding" evidence="1">
    <location>
        <begin position="20"/>
        <end position="144"/>
    </location>
</feature>
<dbReference type="SUPFAM" id="SSF52540">
    <property type="entry name" value="P-loop containing nucleoside triphosphate hydrolases"/>
    <property type="match status" value="1"/>
</dbReference>
<dbReference type="Gene3D" id="3.40.50.300">
    <property type="entry name" value="P-loop containing nucleotide triphosphate hydrolases"/>
    <property type="match status" value="1"/>
</dbReference>